<accession>A0ABP5AES1</accession>
<keyword evidence="3" id="KW-1185">Reference proteome</keyword>
<sequence length="214" mass="22506">MDPVLLDFPFTGRWTVQNSPANRVPSHGTHLLGTTYAIDFVAVDAHGRSAPPSFRAVFGTEAPEAFTGFGVPVLAPAAGTVAAVHDGEPDHKARRSPFALAGYALTQRQRVRQGPAGIAGNHVVLATGSGAAPAYILLAHLRRGSTAVAVGDTVRPGTQLGECGNSGNSTEPHVHLQVCDSMDWERARGLPLAFRHPGTGTPWLPRNRDVVETG</sequence>
<reference evidence="3" key="1">
    <citation type="journal article" date="2019" name="Int. J. Syst. Evol. Microbiol.">
        <title>The Global Catalogue of Microorganisms (GCM) 10K type strain sequencing project: providing services to taxonomists for standard genome sequencing and annotation.</title>
        <authorList>
            <consortium name="The Broad Institute Genomics Platform"/>
            <consortium name="The Broad Institute Genome Sequencing Center for Infectious Disease"/>
            <person name="Wu L."/>
            <person name="Ma J."/>
        </authorList>
    </citation>
    <scope>NUCLEOTIDE SEQUENCE [LARGE SCALE GENOMIC DNA]</scope>
    <source>
        <strain evidence="3">JCM 13316</strain>
    </source>
</reference>
<dbReference type="InterPro" id="IPR016047">
    <property type="entry name" value="M23ase_b-sheet_dom"/>
</dbReference>
<evidence type="ECO:0000259" key="1">
    <source>
        <dbReference type="Pfam" id="PF01551"/>
    </source>
</evidence>
<evidence type="ECO:0000313" key="3">
    <source>
        <dbReference type="Proteomes" id="UP001500784"/>
    </source>
</evidence>
<organism evidence="2 3">
    <name type="scientific">Arthrobacter gandavensis</name>
    <dbReference type="NCBI Taxonomy" id="169960"/>
    <lineage>
        <taxon>Bacteria</taxon>
        <taxon>Bacillati</taxon>
        <taxon>Actinomycetota</taxon>
        <taxon>Actinomycetes</taxon>
        <taxon>Micrococcales</taxon>
        <taxon>Micrococcaceae</taxon>
        <taxon>Arthrobacter</taxon>
    </lineage>
</organism>
<dbReference type="Proteomes" id="UP001500784">
    <property type="component" value="Unassembled WGS sequence"/>
</dbReference>
<protein>
    <recommendedName>
        <fullName evidence="1">M23ase beta-sheet core domain-containing protein</fullName>
    </recommendedName>
</protein>
<dbReference type="SUPFAM" id="SSF51261">
    <property type="entry name" value="Duplicated hybrid motif"/>
    <property type="match status" value="1"/>
</dbReference>
<evidence type="ECO:0000313" key="2">
    <source>
        <dbReference type="EMBL" id="GAA1908131.1"/>
    </source>
</evidence>
<dbReference type="PANTHER" id="PTHR21666">
    <property type="entry name" value="PEPTIDASE-RELATED"/>
    <property type="match status" value="1"/>
</dbReference>
<dbReference type="EMBL" id="BAAALV010000002">
    <property type="protein sequence ID" value="GAA1908131.1"/>
    <property type="molecule type" value="Genomic_DNA"/>
</dbReference>
<gene>
    <name evidence="2" type="ORF">GCM10009688_10260</name>
</gene>
<dbReference type="CDD" id="cd12797">
    <property type="entry name" value="M23_peptidase"/>
    <property type="match status" value="1"/>
</dbReference>
<name>A0ABP5AES1_9MICC</name>
<proteinExistence type="predicted"/>
<feature type="domain" description="M23ase beta-sheet core" evidence="1">
    <location>
        <begin position="113"/>
        <end position="178"/>
    </location>
</feature>
<dbReference type="InterPro" id="IPR011055">
    <property type="entry name" value="Dup_hybrid_motif"/>
</dbReference>
<dbReference type="Pfam" id="PF01551">
    <property type="entry name" value="Peptidase_M23"/>
    <property type="match status" value="1"/>
</dbReference>
<dbReference type="RefSeq" id="WP_152225455.1">
    <property type="nucleotide sequence ID" value="NZ_BAAALV010000002.1"/>
</dbReference>
<dbReference type="Gene3D" id="2.70.70.10">
    <property type="entry name" value="Glucose Permease (Domain IIA)"/>
    <property type="match status" value="1"/>
</dbReference>
<dbReference type="PANTHER" id="PTHR21666:SF270">
    <property type="entry name" value="MUREIN HYDROLASE ACTIVATOR ENVC"/>
    <property type="match status" value="1"/>
</dbReference>
<comment type="caution">
    <text evidence="2">The sequence shown here is derived from an EMBL/GenBank/DDBJ whole genome shotgun (WGS) entry which is preliminary data.</text>
</comment>
<dbReference type="InterPro" id="IPR050570">
    <property type="entry name" value="Cell_wall_metabolism_enzyme"/>
</dbReference>